<dbReference type="SUPFAM" id="SSF53623">
    <property type="entry name" value="MurD-like peptide ligases, catalytic domain"/>
    <property type="match status" value="1"/>
</dbReference>
<dbReference type="OrthoDB" id="5212574at2759"/>
<evidence type="ECO:0000256" key="2">
    <source>
        <dbReference type="ARBA" id="ARBA00008276"/>
    </source>
</evidence>
<comment type="similarity">
    <text evidence="2">Belongs to the folylpolyglutamate synthase family.</text>
</comment>
<dbReference type="EC" id="6.3.2.17" evidence="3"/>
<organism evidence="15 16">
    <name type="scientific">Penicillium bovifimosum</name>
    <dbReference type="NCBI Taxonomy" id="126998"/>
    <lineage>
        <taxon>Eukaryota</taxon>
        <taxon>Fungi</taxon>
        <taxon>Dikarya</taxon>
        <taxon>Ascomycota</taxon>
        <taxon>Pezizomycotina</taxon>
        <taxon>Eurotiomycetes</taxon>
        <taxon>Eurotiomycetidae</taxon>
        <taxon>Eurotiales</taxon>
        <taxon>Aspergillaceae</taxon>
        <taxon>Penicillium</taxon>
    </lineage>
</organism>
<dbReference type="EMBL" id="JAPQKL010000001">
    <property type="protein sequence ID" value="KAJ5146597.1"/>
    <property type="molecule type" value="Genomic_DNA"/>
</dbReference>
<keyword evidence="4" id="KW-0554">One-carbon metabolism</keyword>
<dbReference type="InterPro" id="IPR001645">
    <property type="entry name" value="Folylpolyglutamate_synth"/>
</dbReference>
<keyword evidence="16" id="KW-1185">Reference proteome</keyword>
<keyword evidence="5" id="KW-0436">Ligase</keyword>
<evidence type="ECO:0000256" key="13">
    <source>
        <dbReference type="SAM" id="MobiDB-lite"/>
    </source>
</evidence>
<evidence type="ECO:0000256" key="3">
    <source>
        <dbReference type="ARBA" id="ARBA00013025"/>
    </source>
</evidence>
<reference evidence="15" key="1">
    <citation type="submission" date="2022-11" db="EMBL/GenBank/DDBJ databases">
        <authorList>
            <person name="Petersen C."/>
        </authorList>
    </citation>
    <scope>NUCLEOTIDE SEQUENCE</scope>
    <source>
        <strain evidence="15">IBT 22155</strain>
    </source>
</reference>
<evidence type="ECO:0000256" key="10">
    <source>
        <dbReference type="ARBA" id="ARBA00030592"/>
    </source>
</evidence>
<evidence type="ECO:0000256" key="9">
    <source>
        <dbReference type="ARBA" id="ARBA00022842"/>
    </source>
</evidence>
<dbReference type="Pfam" id="PF08245">
    <property type="entry name" value="Mur_ligase_M"/>
    <property type="match status" value="1"/>
</dbReference>
<dbReference type="GeneID" id="81401075"/>
<dbReference type="NCBIfam" id="TIGR01499">
    <property type="entry name" value="folC"/>
    <property type="match status" value="1"/>
</dbReference>
<accession>A0A9W9HJK9</accession>
<dbReference type="Gene3D" id="3.90.190.20">
    <property type="entry name" value="Mur ligase, C-terminal domain"/>
    <property type="match status" value="1"/>
</dbReference>
<evidence type="ECO:0000256" key="6">
    <source>
        <dbReference type="ARBA" id="ARBA00022723"/>
    </source>
</evidence>
<evidence type="ECO:0000259" key="14">
    <source>
        <dbReference type="Pfam" id="PF08245"/>
    </source>
</evidence>
<evidence type="ECO:0000256" key="7">
    <source>
        <dbReference type="ARBA" id="ARBA00022741"/>
    </source>
</evidence>
<dbReference type="RefSeq" id="XP_056527071.1">
    <property type="nucleotide sequence ID" value="XM_056661905.1"/>
</dbReference>
<dbReference type="Proteomes" id="UP001149079">
    <property type="component" value="Unassembled WGS sequence"/>
</dbReference>
<dbReference type="GO" id="GO:0005739">
    <property type="term" value="C:mitochondrion"/>
    <property type="evidence" value="ECO:0007669"/>
    <property type="project" value="TreeGrafter"/>
</dbReference>
<dbReference type="SUPFAM" id="SSF53244">
    <property type="entry name" value="MurD-like peptide ligases, peptide-binding domain"/>
    <property type="match status" value="1"/>
</dbReference>
<feature type="region of interest" description="Disordered" evidence="13">
    <location>
        <begin position="1"/>
        <end position="81"/>
    </location>
</feature>
<evidence type="ECO:0000256" key="1">
    <source>
        <dbReference type="ARBA" id="ARBA00005150"/>
    </source>
</evidence>
<comment type="catalytic activity">
    <reaction evidence="12">
        <text>(6S)-5,6,7,8-tetrahydrofolyl-(gamma-L-Glu)(n) + L-glutamate + ATP = (6S)-5,6,7,8-tetrahydrofolyl-(gamma-L-Glu)(n+1) + ADP + phosphate + H(+)</text>
        <dbReference type="Rhea" id="RHEA:10580"/>
        <dbReference type="Rhea" id="RHEA-COMP:14738"/>
        <dbReference type="Rhea" id="RHEA-COMP:14740"/>
        <dbReference type="ChEBI" id="CHEBI:15378"/>
        <dbReference type="ChEBI" id="CHEBI:29985"/>
        <dbReference type="ChEBI" id="CHEBI:30616"/>
        <dbReference type="ChEBI" id="CHEBI:43474"/>
        <dbReference type="ChEBI" id="CHEBI:141005"/>
        <dbReference type="ChEBI" id="CHEBI:456216"/>
        <dbReference type="EC" id="6.3.2.17"/>
    </reaction>
</comment>
<dbReference type="GO" id="GO:0005829">
    <property type="term" value="C:cytosol"/>
    <property type="evidence" value="ECO:0007669"/>
    <property type="project" value="TreeGrafter"/>
</dbReference>
<keyword evidence="9" id="KW-0460">Magnesium</keyword>
<sequence length="548" mass="61609">MESSAKRDTILPNRLWPNRRDANARNSDFNTRDDDVNEDTEGEASPPKKQKSHVHRMDVPLKPSEKSASLPPSRKRSLDKYHKSYNIDQAGTGVIALKDTDDNMLTHSESERGRYNDAIELLNSRRASAQPSLEQMRGSDDMTKWLGLLGYSQTHLRTLNVIHVAGTSGKGSTCAYISSMLQSSGCKVGLYTSPHLLSIRERIRINGKPIEEDAFASAFFEIWDKLPREASADIDIPRYLQLLTLLSFHVFLKAKVDVAVYEPHMGGEYDATNVVSSPVVTAVTRIAEDHVKFLGPTIENIAWQKAGIFKPRCPAISSPQNENVAKVLEQRANEKDVMLLFVEPDSSLQVTRFQKENCSLAKAVVQTWISLREPDRLTNLTKFIDLGIEKFDWPGRYQQIEEGNHTWFLDGAHNKSGLPTAVSWFAEMSESQSFNIHPLRMVIFSHFSDRDGAELLRVIKESLDREGLEIEHMILTTYTERQDTQAKIDRNLKARSSVEKLHAYAGAWRAYKPSSTVYVEGTIEGALEKARSLHLVSGALGILETKGN</sequence>
<evidence type="ECO:0000313" key="16">
    <source>
        <dbReference type="Proteomes" id="UP001149079"/>
    </source>
</evidence>
<comment type="pathway">
    <text evidence="1">Cofactor biosynthesis; tetrahydrofolylpolyglutamate biosynthesis.</text>
</comment>
<dbReference type="PANTHER" id="PTHR11136:SF5">
    <property type="entry name" value="FOLYLPOLYGLUTAMATE SYNTHASE, MITOCHONDRIAL"/>
    <property type="match status" value="1"/>
</dbReference>
<proteinExistence type="inferred from homology"/>
<dbReference type="GO" id="GO:0006730">
    <property type="term" value="P:one-carbon metabolic process"/>
    <property type="evidence" value="ECO:0007669"/>
    <property type="project" value="UniProtKB-KW"/>
</dbReference>
<keyword evidence="8" id="KW-0067">ATP-binding</keyword>
<evidence type="ECO:0000313" key="15">
    <source>
        <dbReference type="EMBL" id="KAJ5146597.1"/>
    </source>
</evidence>
<comment type="caution">
    <text evidence="15">The sequence shown here is derived from an EMBL/GenBank/DDBJ whole genome shotgun (WGS) entry which is preliminary data.</text>
</comment>
<dbReference type="GO" id="GO:0004326">
    <property type="term" value="F:tetrahydrofolylpolyglutamate synthase activity"/>
    <property type="evidence" value="ECO:0007669"/>
    <property type="project" value="UniProtKB-EC"/>
</dbReference>
<reference evidence="15" key="2">
    <citation type="journal article" date="2023" name="IMA Fungus">
        <title>Comparative genomic study of the Penicillium genus elucidates a diverse pangenome and 15 lateral gene transfer events.</title>
        <authorList>
            <person name="Petersen C."/>
            <person name="Sorensen T."/>
            <person name="Nielsen M.R."/>
            <person name="Sondergaard T.E."/>
            <person name="Sorensen J.L."/>
            <person name="Fitzpatrick D.A."/>
            <person name="Frisvad J.C."/>
            <person name="Nielsen K.L."/>
        </authorList>
    </citation>
    <scope>NUCLEOTIDE SEQUENCE</scope>
    <source>
        <strain evidence="15">IBT 22155</strain>
    </source>
</reference>
<dbReference type="InterPro" id="IPR013221">
    <property type="entry name" value="Mur_ligase_cen"/>
</dbReference>
<dbReference type="GO" id="GO:0005524">
    <property type="term" value="F:ATP binding"/>
    <property type="evidence" value="ECO:0007669"/>
    <property type="project" value="UniProtKB-KW"/>
</dbReference>
<dbReference type="AlphaFoldDB" id="A0A9W9HJK9"/>
<evidence type="ECO:0000256" key="5">
    <source>
        <dbReference type="ARBA" id="ARBA00022598"/>
    </source>
</evidence>
<keyword evidence="6" id="KW-0479">Metal-binding</keyword>
<dbReference type="InterPro" id="IPR036615">
    <property type="entry name" value="Mur_ligase_C_dom_sf"/>
</dbReference>
<evidence type="ECO:0000256" key="11">
    <source>
        <dbReference type="ARBA" id="ARBA00030876"/>
    </source>
</evidence>
<dbReference type="GO" id="GO:0046872">
    <property type="term" value="F:metal ion binding"/>
    <property type="evidence" value="ECO:0007669"/>
    <property type="project" value="UniProtKB-KW"/>
</dbReference>
<keyword evidence="7" id="KW-0547">Nucleotide-binding</keyword>
<dbReference type="InterPro" id="IPR036565">
    <property type="entry name" value="Mur-like_cat_sf"/>
</dbReference>
<evidence type="ECO:0000256" key="12">
    <source>
        <dbReference type="ARBA" id="ARBA00047493"/>
    </source>
</evidence>
<dbReference type="PANTHER" id="PTHR11136">
    <property type="entry name" value="FOLYLPOLYGLUTAMATE SYNTHASE-RELATED"/>
    <property type="match status" value="1"/>
</dbReference>
<dbReference type="Gene3D" id="3.40.1190.10">
    <property type="entry name" value="Mur-like, catalytic domain"/>
    <property type="match status" value="1"/>
</dbReference>
<feature type="domain" description="Mur ligase central" evidence="14">
    <location>
        <begin position="164"/>
        <end position="312"/>
    </location>
</feature>
<feature type="compositionally biased region" description="Basic and acidic residues" evidence="13">
    <location>
        <begin position="55"/>
        <end position="65"/>
    </location>
</feature>
<evidence type="ECO:0000256" key="4">
    <source>
        <dbReference type="ARBA" id="ARBA00022563"/>
    </source>
</evidence>
<protein>
    <recommendedName>
        <fullName evidence="3">tetrahydrofolate synthase</fullName>
        <ecNumber evidence="3">6.3.2.17</ecNumber>
    </recommendedName>
    <alternativeName>
        <fullName evidence="11">Folylpoly-gamma-glutamate synthetase</fullName>
    </alternativeName>
    <alternativeName>
        <fullName evidence="10">Tetrahydrofolylpolyglutamate synthase</fullName>
    </alternativeName>
</protein>
<name>A0A9W9HJK9_9EURO</name>
<gene>
    <name evidence="15" type="ORF">N7515_001161</name>
</gene>
<evidence type="ECO:0000256" key="8">
    <source>
        <dbReference type="ARBA" id="ARBA00022840"/>
    </source>
</evidence>